<evidence type="ECO:0000256" key="2">
    <source>
        <dbReference type="ARBA" id="ARBA00022448"/>
    </source>
</evidence>
<feature type="transmembrane region" description="Helical" evidence="7">
    <location>
        <begin position="281"/>
        <end position="303"/>
    </location>
</feature>
<dbReference type="PANTHER" id="PTHR43227:SF7">
    <property type="entry name" value="ARABINOOLIGOSACCHARIDES TRANSPORT SYSTEM PERMEASE PROTEIN ARAP"/>
    <property type="match status" value="1"/>
</dbReference>
<keyword evidence="4 7" id="KW-0812">Transmembrane</keyword>
<evidence type="ECO:0000256" key="1">
    <source>
        <dbReference type="ARBA" id="ARBA00004651"/>
    </source>
</evidence>
<dbReference type="Pfam" id="PF00528">
    <property type="entry name" value="BPD_transp_1"/>
    <property type="match status" value="1"/>
</dbReference>
<dbReference type="CDD" id="cd06261">
    <property type="entry name" value="TM_PBP2"/>
    <property type="match status" value="1"/>
</dbReference>
<dbReference type="GO" id="GO:0055085">
    <property type="term" value="P:transmembrane transport"/>
    <property type="evidence" value="ECO:0007669"/>
    <property type="project" value="InterPro"/>
</dbReference>
<sequence>MRKVETNDLQICATPEITVKKKKVLKRKDLIGWAIMLPTLILFSFFIWEPLLENIKLSLYQANGIRLVKFVGLDNYFTVFAHPDFWAALKNTFSYIGWSLVIGFFAPILAAILISETIHFKGLFRVGIYFPNIMPGLATVIMWGFLFKPGGTGTLNILLGKIGVDPQLWLTNPGWTIPLIVMSMTWKSAGATALIYLAGISSINPELYEAATIDGASVLQRIRYITLPKLFSLGKTMFILQIIAVFQILYEPMVMTNGGPNNASISIMQLVYNFAFKDYNFPVAAALSVIVCIILAVLSVLYFKLTANKEG</sequence>
<dbReference type="PROSITE" id="PS50928">
    <property type="entry name" value="ABC_TM1"/>
    <property type="match status" value="1"/>
</dbReference>
<dbReference type="RefSeq" id="WP_073019307.1">
    <property type="nucleotide sequence ID" value="NZ_FQXU01000006.1"/>
</dbReference>
<keyword evidence="2 7" id="KW-0813">Transport</keyword>
<evidence type="ECO:0000313" key="10">
    <source>
        <dbReference type="Proteomes" id="UP000184241"/>
    </source>
</evidence>
<feature type="transmembrane region" description="Helical" evidence="7">
    <location>
        <begin position="95"/>
        <end position="114"/>
    </location>
</feature>
<gene>
    <name evidence="9" type="ORF">SAMN02745941_02139</name>
</gene>
<feature type="domain" description="ABC transmembrane type-1" evidence="8">
    <location>
        <begin position="89"/>
        <end position="302"/>
    </location>
</feature>
<keyword evidence="9" id="KW-0762">Sugar transport</keyword>
<dbReference type="Proteomes" id="UP000184241">
    <property type="component" value="Unassembled WGS sequence"/>
</dbReference>
<dbReference type="InterPro" id="IPR050809">
    <property type="entry name" value="UgpAE/MalFG_permease"/>
</dbReference>
<comment type="similarity">
    <text evidence="7">Belongs to the binding-protein-dependent transport system permease family.</text>
</comment>
<keyword evidence="6 7" id="KW-0472">Membrane</keyword>
<evidence type="ECO:0000256" key="3">
    <source>
        <dbReference type="ARBA" id="ARBA00022475"/>
    </source>
</evidence>
<feature type="transmembrane region" description="Helical" evidence="7">
    <location>
        <begin position="126"/>
        <end position="146"/>
    </location>
</feature>
<keyword evidence="3" id="KW-1003">Cell membrane</keyword>
<dbReference type="InterPro" id="IPR035906">
    <property type="entry name" value="MetI-like_sf"/>
</dbReference>
<reference evidence="9 10" key="1">
    <citation type="submission" date="2016-11" db="EMBL/GenBank/DDBJ databases">
        <authorList>
            <person name="Jaros S."/>
            <person name="Januszkiewicz K."/>
            <person name="Wedrychowicz H."/>
        </authorList>
    </citation>
    <scope>NUCLEOTIDE SEQUENCE [LARGE SCALE GENOMIC DNA]</scope>
    <source>
        <strain evidence="9 10">DSM 6191</strain>
    </source>
</reference>
<accession>A0A1M5YM47</accession>
<feature type="transmembrane region" description="Helical" evidence="7">
    <location>
        <begin position="175"/>
        <end position="198"/>
    </location>
</feature>
<organism evidence="9 10">
    <name type="scientific">Clostridium intestinale DSM 6191</name>
    <dbReference type="NCBI Taxonomy" id="1121320"/>
    <lineage>
        <taxon>Bacteria</taxon>
        <taxon>Bacillati</taxon>
        <taxon>Bacillota</taxon>
        <taxon>Clostridia</taxon>
        <taxon>Eubacteriales</taxon>
        <taxon>Clostridiaceae</taxon>
        <taxon>Clostridium</taxon>
    </lineage>
</organism>
<protein>
    <submittedName>
        <fullName evidence="9">Multiple sugar transport system permease protein</fullName>
    </submittedName>
</protein>
<evidence type="ECO:0000313" key="9">
    <source>
        <dbReference type="EMBL" id="SHI13092.1"/>
    </source>
</evidence>
<evidence type="ECO:0000256" key="7">
    <source>
        <dbReference type="RuleBase" id="RU363032"/>
    </source>
</evidence>
<dbReference type="GO" id="GO:0005886">
    <property type="term" value="C:plasma membrane"/>
    <property type="evidence" value="ECO:0007669"/>
    <property type="project" value="UniProtKB-SubCell"/>
</dbReference>
<keyword evidence="5 7" id="KW-1133">Transmembrane helix</keyword>
<dbReference type="Gene3D" id="1.10.3720.10">
    <property type="entry name" value="MetI-like"/>
    <property type="match status" value="1"/>
</dbReference>
<dbReference type="AlphaFoldDB" id="A0A1M5YM47"/>
<dbReference type="InterPro" id="IPR000515">
    <property type="entry name" value="MetI-like"/>
</dbReference>
<evidence type="ECO:0000256" key="6">
    <source>
        <dbReference type="ARBA" id="ARBA00023136"/>
    </source>
</evidence>
<evidence type="ECO:0000256" key="5">
    <source>
        <dbReference type="ARBA" id="ARBA00022989"/>
    </source>
</evidence>
<proteinExistence type="inferred from homology"/>
<evidence type="ECO:0000259" key="8">
    <source>
        <dbReference type="PROSITE" id="PS50928"/>
    </source>
</evidence>
<feature type="transmembrane region" description="Helical" evidence="7">
    <location>
        <begin position="230"/>
        <end position="250"/>
    </location>
</feature>
<evidence type="ECO:0000256" key="4">
    <source>
        <dbReference type="ARBA" id="ARBA00022692"/>
    </source>
</evidence>
<name>A0A1M5YM47_9CLOT</name>
<comment type="subcellular location">
    <subcellularLocation>
        <location evidence="1 7">Cell membrane</location>
        <topology evidence="1 7">Multi-pass membrane protein</topology>
    </subcellularLocation>
</comment>
<dbReference type="EMBL" id="FQXU01000006">
    <property type="protein sequence ID" value="SHI13092.1"/>
    <property type="molecule type" value="Genomic_DNA"/>
</dbReference>
<dbReference type="PANTHER" id="PTHR43227">
    <property type="entry name" value="BLL4140 PROTEIN"/>
    <property type="match status" value="1"/>
</dbReference>
<dbReference type="SUPFAM" id="SSF161098">
    <property type="entry name" value="MetI-like"/>
    <property type="match status" value="1"/>
</dbReference>
<feature type="transmembrane region" description="Helical" evidence="7">
    <location>
        <begin position="30"/>
        <end position="48"/>
    </location>
</feature>